<feature type="compositionally biased region" description="Basic residues" evidence="1">
    <location>
        <begin position="1"/>
        <end position="23"/>
    </location>
</feature>
<comment type="caution">
    <text evidence="2">The sequence shown here is derived from an EMBL/GenBank/DDBJ whole genome shotgun (WGS) entry which is preliminary data.</text>
</comment>
<protein>
    <submittedName>
        <fullName evidence="2">Uncharacterized protein</fullName>
    </submittedName>
</protein>
<evidence type="ECO:0000256" key="1">
    <source>
        <dbReference type="SAM" id="MobiDB-lite"/>
    </source>
</evidence>
<name>A0A0F9DFR2_9ZZZZ</name>
<proteinExistence type="predicted"/>
<gene>
    <name evidence="2" type="ORF">LCGC14_2205140</name>
</gene>
<organism evidence="2">
    <name type="scientific">marine sediment metagenome</name>
    <dbReference type="NCBI Taxonomy" id="412755"/>
    <lineage>
        <taxon>unclassified sequences</taxon>
        <taxon>metagenomes</taxon>
        <taxon>ecological metagenomes</taxon>
    </lineage>
</organism>
<sequence length="186" mass="21347">MTKGRERRAQKRQRREVRNKKRPAAWSQRTDPDIPSYNLVTFRVYGSPMPEHRYEGRAAIERLGRFVDGFSAGRANGRRGLPPNDRFTPTWKLPDRMQRLREDAKKLSHDGVPKPDKIAFVTIGRWRFGLSFNGDLWTFSAQLVDDGKATNADEQRLAAAVDALGVPDDVEPSSMGKSRYYIWRQG</sequence>
<evidence type="ECO:0000313" key="2">
    <source>
        <dbReference type="EMBL" id="KKL60454.1"/>
    </source>
</evidence>
<dbReference type="AlphaFoldDB" id="A0A0F9DFR2"/>
<dbReference type="EMBL" id="LAZR01029140">
    <property type="protein sequence ID" value="KKL60454.1"/>
    <property type="molecule type" value="Genomic_DNA"/>
</dbReference>
<reference evidence="2" key="1">
    <citation type="journal article" date="2015" name="Nature">
        <title>Complex archaea that bridge the gap between prokaryotes and eukaryotes.</title>
        <authorList>
            <person name="Spang A."/>
            <person name="Saw J.H."/>
            <person name="Jorgensen S.L."/>
            <person name="Zaremba-Niedzwiedzka K."/>
            <person name="Martijn J."/>
            <person name="Lind A.E."/>
            <person name="van Eijk R."/>
            <person name="Schleper C."/>
            <person name="Guy L."/>
            <person name="Ettema T.J."/>
        </authorList>
    </citation>
    <scope>NUCLEOTIDE SEQUENCE</scope>
</reference>
<feature type="region of interest" description="Disordered" evidence="1">
    <location>
        <begin position="1"/>
        <end position="33"/>
    </location>
</feature>
<accession>A0A0F9DFR2</accession>